<keyword evidence="1" id="KW-1133">Transmembrane helix</keyword>
<reference evidence="3 4" key="1">
    <citation type="submission" date="2020-09" db="EMBL/GenBank/DDBJ databases">
        <title>Draft Genome Sequences of Oil-Oxidizing Bacteria Halomonas titanicae, Marinobacter lutaoensis, and Virgibacillus halodenitrificans Isolated from Highly Saline Environments.</title>
        <authorList>
            <person name="Grouzdev D.S."/>
            <person name="Sokolova D.S."/>
            <person name="Semenova E.M."/>
            <person name="Borzenkov I.A."/>
            <person name="Bidzhieva S.K."/>
            <person name="Poltaraus A.B."/>
            <person name="Nazina T.N."/>
        </authorList>
    </citation>
    <scope>NUCLEOTIDE SEQUENCE [LARGE SCALE GENOMIC DNA]</scope>
    <source>
        <strain evidence="3 4">VKM B-3472D</strain>
    </source>
</reference>
<dbReference type="RefSeq" id="WP_189776608.1">
    <property type="nucleotide sequence ID" value="NZ_JACWEZ010000001.1"/>
</dbReference>
<organism evidence="3 4">
    <name type="scientific">Virgibacillus halodenitrificans</name>
    <name type="common">Bacillus halodenitrificans</name>
    <dbReference type="NCBI Taxonomy" id="1482"/>
    <lineage>
        <taxon>Bacteria</taxon>
        <taxon>Bacillati</taxon>
        <taxon>Bacillota</taxon>
        <taxon>Bacilli</taxon>
        <taxon>Bacillales</taxon>
        <taxon>Bacillaceae</taxon>
        <taxon>Virgibacillus</taxon>
    </lineage>
</organism>
<evidence type="ECO:0000259" key="2">
    <source>
        <dbReference type="Pfam" id="PF07331"/>
    </source>
</evidence>
<feature type="transmembrane region" description="Helical" evidence="1">
    <location>
        <begin position="121"/>
        <end position="139"/>
    </location>
</feature>
<sequence>MRSSIKDISTGILLIGFSVFMYLIANSFGRSQTETLYGPDFFPKLVLILLIAFSIVLCIKGFLSLKGESTKWEIDRKLIFQILLYIILLVIYINLFFIIGFVYSTIVFLLIGQYLFGLRKWIRLILVAIIVPSVLYYLFTNLFNIPLP</sequence>
<accession>A0ABR7VLF9</accession>
<feature type="domain" description="DUF1468" evidence="2">
    <location>
        <begin position="10"/>
        <end position="148"/>
    </location>
</feature>
<evidence type="ECO:0000313" key="4">
    <source>
        <dbReference type="Proteomes" id="UP000621631"/>
    </source>
</evidence>
<dbReference type="InterPro" id="IPR009936">
    <property type="entry name" value="DUF1468"/>
</dbReference>
<keyword evidence="4" id="KW-1185">Reference proteome</keyword>
<evidence type="ECO:0000313" key="3">
    <source>
        <dbReference type="EMBL" id="MBD1221239.1"/>
    </source>
</evidence>
<feature type="transmembrane region" description="Helical" evidence="1">
    <location>
        <begin position="41"/>
        <end position="62"/>
    </location>
</feature>
<comment type="caution">
    <text evidence="3">The sequence shown here is derived from an EMBL/GenBank/DDBJ whole genome shotgun (WGS) entry which is preliminary data.</text>
</comment>
<name>A0ABR7VLF9_VIRHA</name>
<proteinExistence type="predicted"/>
<gene>
    <name evidence="3" type="ORF">IC602_01270</name>
</gene>
<feature type="transmembrane region" description="Helical" evidence="1">
    <location>
        <begin position="82"/>
        <end position="115"/>
    </location>
</feature>
<dbReference type="Pfam" id="PF07331">
    <property type="entry name" value="TctB"/>
    <property type="match status" value="1"/>
</dbReference>
<protein>
    <submittedName>
        <fullName evidence="3">Tripartite tricarboxylate transporter TctB family protein</fullName>
    </submittedName>
</protein>
<keyword evidence="1" id="KW-0812">Transmembrane</keyword>
<dbReference type="EMBL" id="JACWEZ010000001">
    <property type="protein sequence ID" value="MBD1221239.1"/>
    <property type="molecule type" value="Genomic_DNA"/>
</dbReference>
<keyword evidence="1" id="KW-0472">Membrane</keyword>
<dbReference type="Proteomes" id="UP000621631">
    <property type="component" value="Unassembled WGS sequence"/>
</dbReference>
<evidence type="ECO:0000256" key="1">
    <source>
        <dbReference type="SAM" id="Phobius"/>
    </source>
</evidence>
<feature type="transmembrane region" description="Helical" evidence="1">
    <location>
        <begin position="12"/>
        <end position="29"/>
    </location>
</feature>